<reference evidence="3 4" key="1">
    <citation type="journal article" date="2014" name="Curr. Microbiol.">
        <title>Spirosoma radiotolerans sp. nov., a gamma-radiation-resistant bacterium isolated from gamma ray-irradiated soil.</title>
        <authorList>
            <person name="Lee J.J."/>
            <person name="Srinivasan S."/>
            <person name="Lim S."/>
            <person name="Joe M."/>
            <person name="Im S."/>
            <person name="Bae S.I."/>
            <person name="Park K.R."/>
            <person name="Han J.H."/>
            <person name="Park S.H."/>
            <person name="Joo B.M."/>
            <person name="Park S.J."/>
            <person name="Kim M.K."/>
        </authorList>
    </citation>
    <scope>NUCLEOTIDE SEQUENCE [LARGE SCALE GENOMIC DNA]</scope>
    <source>
        <strain evidence="3 4">DG5A</strain>
    </source>
</reference>
<name>A0A0E3V5M1_9BACT</name>
<sequence>MEREPIRSFYEKVKALDKKGTSASGPGYEARSTGQRSIGGNLTPMSRKSSGLFGGKRSKIKTLIENYNKTNNQQNKKVLLLEIRKLQVEWLKTAHKKVNNAKGDKETNKYSNKLSEIISLENEIYSEAIWLDNGGRIIIDDDKKEQKRFSEPKSISIDPEEYKSALKHFLSDREYKDTGQYWVKNNNSFDPHVGWKAHIGATLESAFTVLEKVLPILDRHKFNHKVDTEPGVFGETNKFITIYPSENEEDWGPLIDDLEKAVGHGIVSIPGEWGVGSLGHIGMRHGQLTALTTKILETNGIKFTKVRVNEKGNVIYQLSNPSQYDGRVGDGIMITKNDKPGSAMFVTDTKHDKFCPAMLHEGKIYPDPRMEANPFGFALPRGVKSFLD</sequence>
<dbReference type="PATRIC" id="fig|1379870.5.peg.303"/>
<keyword evidence="4" id="KW-1185">Reference proteome</keyword>
<dbReference type="RefSeq" id="WP_046375342.1">
    <property type="nucleotide sequence ID" value="NZ_CP010429.1"/>
</dbReference>
<evidence type="ECO:0000313" key="4">
    <source>
        <dbReference type="Proteomes" id="UP000033054"/>
    </source>
</evidence>
<organism evidence="3 4">
    <name type="scientific">Spirosoma radiotolerans</name>
    <dbReference type="NCBI Taxonomy" id="1379870"/>
    <lineage>
        <taxon>Bacteria</taxon>
        <taxon>Pseudomonadati</taxon>
        <taxon>Bacteroidota</taxon>
        <taxon>Cytophagia</taxon>
        <taxon>Cytophagales</taxon>
        <taxon>Cytophagaceae</taxon>
        <taxon>Spirosoma</taxon>
    </lineage>
</organism>
<evidence type="ECO:0000256" key="1">
    <source>
        <dbReference type="SAM" id="MobiDB-lite"/>
    </source>
</evidence>
<feature type="compositionally biased region" description="Polar residues" evidence="1">
    <location>
        <begin position="32"/>
        <end position="49"/>
    </location>
</feature>
<evidence type="ECO:0000259" key="2">
    <source>
        <dbReference type="Pfam" id="PF25816"/>
    </source>
</evidence>
<dbReference type="EMBL" id="CP010429">
    <property type="protein sequence ID" value="AKD53751.1"/>
    <property type="molecule type" value="Genomic_DNA"/>
</dbReference>
<feature type="region of interest" description="Disordered" evidence="1">
    <location>
        <begin position="17"/>
        <end position="53"/>
    </location>
</feature>
<accession>A0A0E3V5M1</accession>
<feature type="domain" description="RamC N-terminal" evidence="2">
    <location>
        <begin position="184"/>
        <end position="261"/>
    </location>
</feature>
<dbReference type="InterPro" id="IPR057929">
    <property type="entry name" value="RamC_N"/>
</dbReference>
<dbReference type="AlphaFoldDB" id="A0A0E3V5M1"/>
<evidence type="ECO:0000313" key="3">
    <source>
        <dbReference type="EMBL" id="AKD53751.1"/>
    </source>
</evidence>
<protein>
    <recommendedName>
        <fullName evidence="2">RamC N-terminal domain-containing protein</fullName>
    </recommendedName>
</protein>
<dbReference type="KEGG" id="srd:SD10_01385"/>
<dbReference type="HOGENOM" id="CLU_711533_0_0_10"/>
<proteinExistence type="predicted"/>
<gene>
    <name evidence="3" type="ORF">SD10_01385</name>
</gene>
<dbReference type="Pfam" id="PF25816">
    <property type="entry name" value="RamC_N"/>
    <property type="match status" value="1"/>
</dbReference>
<dbReference type="Proteomes" id="UP000033054">
    <property type="component" value="Chromosome"/>
</dbReference>
<dbReference type="OrthoDB" id="1492512at2"/>